<comment type="caution">
    <text evidence="1">The sequence shown here is derived from an EMBL/GenBank/DDBJ whole genome shotgun (WGS) entry which is preliminary data.</text>
</comment>
<dbReference type="InterPro" id="IPR012338">
    <property type="entry name" value="Beta-lactam/transpept-like"/>
</dbReference>
<accession>A0ABS5PJI0</accession>
<organism evidence="1 2">
    <name type="scientific">Flavobacterium psychroterrae</name>
    <dbReference type="NCBI Taxonomy" id="2133767"/>
    <lineage>
        <taxon>Bacteria</taxon>
        <taxon>Pseudomonadati</taxon>
        <taxon>Bacteroidota</taxon>
        <taxon>Flavobacteriia</taxon>
        <taxon>Flavobacteriales</taxon>
        <taxon>Flavobacteriaceae</taxon>
        <taxon>Flavobacterium</taxon>
    </lineage>
</organism>
<evidence type="ECO:0000313" key="1">
    <source>
        <dbReference type="EMBL" id="MBS7234095.1"/>
    </source>
</evidence>
<name>A0ABS5PJI0_9FLAO</name>
<evidence type="ECO:0008006" key="3">
    <source>
        <dbReference type="Google" id="ProtNLM"/>
    </source>
</evidence>
<keyword evidence="2" id="KW-1185">Reference proteome</keyword>
<gene>
    <name evidence="1" type="ORF">KHA90_24120</name>
</gene>
<dbReference type="SUPFAM" id="SSF56601">
    <property type="entry name" value="beta-lactamase/transpeptidase-like"/>
    <property type="match status" value="1"/>
</dbReference>
<reference evidence="1 2" key="1">
    <citation type="journal article" date="2018" name="Int. J. Syst. Evol. Microbiol.">
        <title>Flavobacterium chryseum sp. nov. and Flavobacterium psychroterrae sp. nov., novel environmental bacteria isolated from Antarctica.</title>
        <authorList>
            <person name="Kralova S."/>
            <person name="Svec P."/>
            <person name="Busse H.J."/>
            <person name="Stankova E."/>
            <person name="Vaczi P."/>
            <person name="Sedlacek I."/>
        </authorList>
    </citation>
    <scope>NUCLEOTIDE SEQUENCE [LARGE SCALE GENOMIC DNA]</scope>
    <source>
        <strain evidence="1 2">CCM 8827</strain>
    </source>
</reference>
<evidence type="ECO:0000313" key="2">
    <source>
        <dbReference type="Proteomes" id="UP000722625"/>
    </source>
</evidence>
<dbReference type="EMBL" id="JAGYVZ010000044">
    <property type="protein sequence ID" value="MBS7234095.1"/>
    <property type="molecule type" value="Genomic_DNA"/>
</dbReference>
<dbReference type="Proteomes" id="UP000722625">
    <property type="component" value="Unassembled WGS sequence"/>
</dbReference>
<dbReference type="Gene3D" id="3.40.710.10">
    <property type="entry name" value="DD-peptidase/beta-lactamase superfamily"/>
    <property type="match status" value="1"/>
</dbReference>
<protein>
    <recommendedName>
        <fullName evidence="3">Beta-lactamase</fullName>
    </recommendedName>
</protein>
<proteinExistence type="predicted"/>
<sequence>MFLIKTGTSGQNSFGVTAAVNDVGVVILPNGEPFFISVFISESKEHLNVNERIIADIAKAAWDCFKVENQD</sequence>